<dbReference type="OrthoDB" id="3806556at2"/>
<dbReference type="SUPFAM" id="SSF51197">
    <property type="entry name" value="Clavaminate synthase-like"/>
    <property type="match status" value="1"/>
</dbReference>
<proteinExistence type="predicted"/>
<comment type="cofactor">
    <cofactor evidence="1">
        <name>Fe(2+)</name>
        <dbReference type="ChEBI" id="CHEBI:29033"/>
    </cofactor>
</comment>
<evidence type="ECO:0008006" key="4">
    <source>
        <dbReference type="Google" id="ProtNLM"/>
    </source>
</evidence>
<evidence type="ECO:0000313" key="3">
    <source>
        <dbReference type="Proteomes" id="UP000004358"/>
    </source>
</evidence>
<gene>
    <name evidence="2" type="ORF">DSM3645_28592</name>
</gene>
<dbReference type="Proteomes" id="UP000004358">
    <property type="component" value="Unassembled WGS sequence"/>
</dbReference>
<dbReference type="HOGENOM" id="CLU_926434_0_0_0"/>
<dbReference type="EMBL" id="AANZ01000004">
    <property type="protein sequence ID" value="EAQ81618.1"/>
    <property type="molecule type" value="Genomic_DNA"/>
</dbReference>
<sequence length="300" mass="35074">MNPFERDGYSVIRSLLTEKEITEYRQQIQRLSGICDTDYKNKVFACPDGVSRNREFWPLIYSDRLVSEVEKLSGRSVRYTQHSDLHAHRTGGWHRDCACRQFGVGPDWDEREEPYQVVRVAIYLQSYEESGSALGVVPGSHRYEKALSDREWKIWLRRTRGSLFNRISRQIQGLPLVDIPPRRMTMWTKPAQDIATDEPTQPVWIPTGPGDCVIFDQRLYHSASNIFGPKYAIYLSYSPENRHSRNHMGYYRHIRTDLGYSELEPELIERLKQRGLYMDAPPPDKVDRFFANGLQRIDAK</sequence>
<dbReference type="Pfam" id="PF05721">
    <property type="entry name" value="PhyH"/>
    <property type="match status" value="1"/>
</dbReference>
<accession>A3ZPE0</accession>
<name>A3ZPE0_9BACT</name>
<dbReference type="eggNOG" id="COG5285">
    <property type="taxonomic scope" value="Bacteria"/>
</dbReference>
<reference evidence="2 3" key="1">
    <citation type="submission" date="2006-02" db="EMBL/GenBank/DDBJ databases">
        <authorList>
            <person name="Amann R."/>
            <person name="Ferriera S."/>
            <person name="Johnson J."/>
            <person name="Kravitz S."/>
            <person name="Halpern A."/>
            <person name="Remington K."/>
            <person name="Beeson K."/>
            <person name="Tran B."/>
            <person name="Rogers Y.-H."/>
            <person name="Friedman R."/>
            <person name="Venter J.C."/>
        </authorList>
    </citation>
    <scope>NUCLEOTIDE SEQUENCE [LARGE SCALE GENOMIC DNA]</scope>
    <source>
        <strain evidence="2 3">DSM 3645</strain>
    </source>
</reference>
<dbReference type="GO" id="GO:0016706">
    <property type="term" value="F:2-oxoglutarate-dependent dioxygenase activity"/>
    <property type="evidence" value="ECO:0007669"/>
    <property type="project" value="UniProtKB-ARBA"/>
</dbReference>
<dbReference type="STRING" id="314230.DSM3645_28592"/>
<evidence type="ECO:0000313" key="2">
    <source>
        <dbReference type="EMBL" id="EAQ81618.1"/>
    </source>
</evidence>
<organism evidence="2 3">
    <name type="scientific">Blastopirellula marina DSM 3645</name>
    <dbReference type="NCBI Taxonomy" id="314230"/>
    <lineage>
        <taxon>Bacteria</taxon>
        <taxon>Pseudomonadati</taxon>
        <taxon>Planctomycetota</taxon>
        <taxon>Planctomycetia</taxon>
        <taxon>Pirellulales</taxon>
        <taxon>Pirellulaceae</taxon>
        <taxon>Blastopirellula</taxon>
    </lineage>
</organism>
<protein>
    <recommendedName>
        <fullName evidence="4">Phytanoyl-CoA dioxygenase family protein</fullName>
    </recommendedName>
</protein>
<evidence type="ECO:0000256" key="1">
    <source>
        <dbReference type="ARBA" id="ARBA00001954"/>
    </source>
</evidence>
<dbReference type="InterPro" id="IPR008775">
    <property type="entry name" value="Phytyl_CoA_dOase-like"/>
</dbReference>
<comment type="caution">
    <text evidence="2">The sequence shown here is derived from an EMBL/GenBank/DDBJ whole genome shotgun (WGS) entry which is preliminary data.</text>
</comment>
<dbReference type="RefSeq" id="WP_002653609.1">
    <property type="nucleotide sequence ID" value="NZ_CH672376.1"/>
</dbReference>
<dbReference type="GO" id="GO:0005506">
    <property type="term" value="F:iron ion binding"/>
    <property type="evidence" value="ECO:0007669"/>
    <property type="project" value="UniProtKB-ARBA"/>
</dbReference>
<dbReference type="Gene3D" id="2.60.120.620">
    <property type="entry name" value="q2cbj1_9rhob like domain"/>
    <property type="match status" value="1"/>
</dbReference>
<dbReference type="AlphaFoldDB" id="A3ZPE0"/>
<dbReference type="PANTHER" id="PTHR20883:SF48">
    <property type="entry name" value="ECTOINE DIOXYGENASE"/>
    <property type="match status" value="1"/>
</dbReference>
<dbReference type="PANTHER" id="PTHR20883">
    <property type="entry name" value="PHYTANOYL-COA DIOXYGENASE DOMAIN CONTAINING 1"/>
    <property type="match status" value="1"/>
</dbReference>